<name>A0A1N7P2U0_9PROT</name>
<proteinExistence type="predicted"/>
<evidence type="ECO:0000313" key="2">
    <source>
        <dbReference type="Proteomes" id="UP000185678"/>
    </source>
</evidence>
<dbReference type="OrthoDB" id="8447133at2"/>
<dbReference type="STRING" id="80876.SAMN05421779_10619"/>
<sequence length="217" mass="23487">MASPSSDQPTAAALSRRSLLARVAGGVALGVTLPSLSACAETPPAPQAPAQVGWSHKPPITLAAMGPEVLVNYVSPRHDPNVEHLMPLSPEQAIRTWARERLQCNGFGTRTVRVVVDDASVIEVPLETKGGLKGFFTDEPETRYDAKAVVSIQLVDDGGTVLTQIRQEAWRSRSINEKSSIAERERAWSELIELMMQDLDGAIESGIRSYFGDAVVR</sequence>
<dbReference type="AlphaFoldDB" id="A0A1N7P2U0"/>
<gene>
    <name evidence="1" type="ORF">SAMN05421779_10619</name>
</gene>
<reference evidence="1 2" key="1">
    <citation type="submission" date="2017-01" db="EMBL/GenBank/DDBJ databases">
        <authorList>
            <person name="Mah S.A."/>
            <person name="Swanson W.J."/>
            <person name="Moy G.W."/>
            <person name="Vacquier V.D."/>
        </authorList>
    </citation>
    <scope>NUCLEOTIDE SEQUENCE [LARGE SCALE GENOMIC DNA]</scope>
    <source>
        <strain evidence="1 2">DSM 11589</strain>
    </source>
</reference>
<dbReference type="PROSITE" id="PS51318">
    <property type="entry name" value="TAT"/>
    <property type="match status" value="1"/>
</dbReference>
<dbReference type="InterPro" id="IPR006311">
    <property type="entry name" value="TAT_signal"/>
</dbReference>
<protein>
    <submittedName>
        <fullName evidence="1">Uncharacterized protein</fullName>
    </submittedName>
</protein>
<dbReference type="EMBL" id="FTOA01000006">
    <property type="protein sequence ID" value="SIT04881.1"/>
    <property type="molecule type" value="Genomic_DNA"/>
</dbReference>
<organism evidence="1 2">
    <name type="scientific">Insolitispirillum peregrinum</name>
    <dbReference type="NCBI Taxonomy" id="80876"/>
    <lineage>
        <taxon>Bacteria</taxon>
        <taxon>Pseudomonadati</taxon>
        <taxon>Pseudomonadota</taxon>
        <taxon>Alphaproteobacteria</taxon>
        <taxon>Rhodospirillales</taxon>
        <taxon>Novispirillaceae</taxon>
        <taxon>Insolitispirillum</taxon>
    </lineage>
</organism>
<dbReference type="RefSeq" id="WP_076401356.1">
    <property type="nucleotide sequence ID" value="NZ_FTOA01000006.1"/>
</dbReference>
<evidence type="ECO:0000313" key="1">
    <source>
        <dbReference type="EMBL" id="SIT04881.1"/>
    </source>
</evidence>
<dbReference type="Proteomes" id="UP000185678">
    <property type="component" value="Unassembled WGS sequence"/>
</dbReference>
<accession>A0A1N7P2U0</accession>
<keyword evidence="2" id="KW-1185">Reference proteome</keyword>